<gene>
    <name evidence="3" type="ORF">QUE93_10820</name>
</gene>
<sequence>MRRPPKKQDFIQKHPLPFIICAVIIVAVIGLSIFSDNSGNSESESSSSVSHKQSSSSEEDSSESFSDDESSSSDEIESSSSSSTDNSKDYEDKVNSLLKGTAQYATYDKSTNTLTYVGYDDWANYSNSDLRDAMDILETIANRQAVVFDMNNPAINVQLPNGTIIATSDGTDDIEFNN</sequence>
<keyword evidence="2" id="KW-0812">Transmembrane</keyword>
<dbReference type="RefSeq" id="WP_289457238.1">
    <property type="nucleotide sequence ID" value="NZ_JAUCAQ010000037.1"/>
</dbReference>
<protein>
    <submittedName>
        <fullName evidence="3">Uncharacterized protein</fullName>
    </submittedName>
</protein>
<feature type="transmembrane region" description="Helical" evidence="2">
    <location>
        <begin position="16"/>
        <end position="34"/>
    </location>
</feature>
<dbReference type="Proteomes" id="UP001242903">
    <property type="component" value="Unassembled WGS sequence"/>
</dbReference>
<comment type="caution">
    <text evidence="3">The sequence shown here is derived from an EMBL/GenBank/DDBJ whole genome shotgun (WGS) entry which is preliminary data.</text>
</comment>
<keyword evidence="4" id="KW-1185">Reference proteome</keyword>
<feature type="compositionally biased region" description="Low complexity" evidence="1">
    <location>
        <begin position="38"/>
        <end position="56"/>
    </location>
</feature>
<reference evidence="3 4" key="1">
    <citation type="submission" date="2023-06" db="EMBL/GenBank/DDBJ databases">
        <title>Draft Genome Sequences of lactic acid bacteria strains isolated from fermented milk products.</title>
        <authorList>
            <person name="Elcheninov A.G."/>
            <person name="Klyukina A."/>
            <person name="Zayulina K.S."/>
            <person name="Gavirova L.A."/>
            <person name="Shcherbakova P.A."/>
            <person name="Shestakov A.I."/>
            <person name="Kublanov I.V."/>
            <person name="Kochetkova T.V."/>
        </authorList>
    </citation>
    <scope>NUCLEOTIDE SEQUENCE [LARGE SCALE GENOMIC DNA]</scope>
    <source>
        <strain evidence="3 4">TOM.81</strain>
    </source>
</reference>
<evidence type="ECO:0000256" key="2">
    <source>
        <dbReference type="SAM" id="Phobius"/>
    </source>
</evidence>
<dbReference type="EMBL" id="JAUCAQ010000037">
    <property type="protein sequence ID" value="MDM7647499.1"/>
    <property type="molecule type" value="Genomic_DNA"/>
</dbReference>
<feature type="compositionally biased region" description="Acidic residues" evidence="1">
    <location>
        <begin position="57"/>
        <end position="77"/>
    </location>
</feature>
<organism evidence="3 4">
    <name type="scientific">Leuconostoc falkenbergense</name>
    <dbReference type="NCBI Taxonomy" id="2766470"/>
    <lineage>
        <taxon>Bacteria</taxon>
        <taxon>Bacillati</taxon>
        <taxon>Bacillota</taxon>
        <taxon>Bacilli</taxon>
        <taxon>Lactobacillales</taxon>
        <taxon>Lactobacillaceae</taxon>
        <taxon>Leuconostoc</taxon>
    </lineage>
</organism>
<evidence type="ECO:0000256" key="1">
    <source>
        <dbReference type="SAM" id="MobiDB-lite"/>
    </source>
</evidence>
<evidence type="ECO:0000313" key="3">
    <source>
        <dbReference type="EMBL" id="MDM7647499.1"/>
    </source>
</evidence>
<proteinExistence type="predicted"/>
<accession>A0ABT7S3M8</accession>
<keyword evidence="2" id="KW-1133">Transmembrane helix</keyword>
<keyword evidence="2" id="KW-0472">Membrane</keyword>
<feature type="region of interest" description="Disordered" evidence="1">
    <location>
        <begin position="38"/>
        <end position="90"/>
    </location>
</feature>
<name>A0ABT7S3M8_9LACO</name>
<evidence type="ECO:0000313" key="4">
    <source>
        <dbReference type="Proteomes" id="UP001242903"/>
    </source>
</evidence>